<evidence type="ECO:0000313" key="4">
    <source>
        <dbReference type="Proteomes" id="UP000008311"/>
    </source>
</evidence>
<reference evidence="4" key="1">
    <citation type="journal article" date="2010" name="Nat. Biotechnol.">
        <title>Draft genome sequence of the oilseed species Ricinus communis.</title>
        <authorList>
            <person name="Chan A.P."/>
            <person name="Crabtree J."/>
            <person name="Zhao Q."/>
            <person name="Lorenzi H."/>
            <person name="Orvis J."/>
            <person name="Puiu D."/>
            <person name="Melake-Berhan A."/>
            <person name="Jones K.M."/>
            <person name="Redman J."/>
            <person name="Chen G."/>
            <person name="Cahoon E.B."/>
            <person name="Gedil M."/>
            <person name="Stanke M."/>
            <person name="Haas B.J."/>
            <person name="Wortman J.R."/>
            <person name="Fraser-Liggett C.M."/>
            <person name="Ravel J."/>
            <person name="Rabinowicz P.D."/>
        </authorList>
    </citation>
    <scope>NUCLEOTIDE SEQUENCE [LARGE SCALE GENOMIC DNA]</scope>
    <source>
        <strain evidence="4">cv. Hale</strain>
    </source>
</reference>
<keyword evidence="2" id="KW-0732">Signal</keyword>
<dbReference type="InParanoid" id="B9RPL8"/>
<accession>B9RPL8</accession>
<keyword evidence="4" id="KW-1185">Reference proteome</keyword>
<feature type="chain" id="PRO_5002891190" evidence="2">
    <location>
        <begin position="25"/>
        <end position="85"/>
    </location>
</feature>
<protein>
    <submittedName>
        <fullName evidence="3">Uncharacterized protein</fullName>
    </submittedName>
</protein>
<evidence type="ECO:0000256" key="1">
    <source>
        <dbReference type="SAM" id="MobiDB-lite"/>
    </source>
</evidence>
<evidence type="ECO:0000313" key="3">
    <source>
        <dbReference type="EMBL" id="EEF46634.1"/>
    </source>
</evidence>
<feature type="non-terminal residue" evidence="3">
    <location>
        <position position="1"/>
    </location>
</feature>
<feature type="region of interest" description="Disordered" evidence="1">
    <location>
        <begin position="61"/>
        <end position="85"/>
    </location>
</feature>
<evidence type="ECO:0000256" key="2">
    <source>
        <dbReference type="SAM" id="SignalP"/>
    </source>
</evidence>
<sequence length="85" mass="9371">TGAMRLPILAIVLYCVLIFASIRSDAVPKKAFFFSNDGNKRKNTSSNEPIEAVNGYFCNKGTKNSNKTSDEKRVVPTGPNPLHNR</sequence>
<proteinExistence type="predicted"/>
<gene>
    <name evidence="3" type="ORF">RCOM_1544570</name>
</gene>
<dbReference type="eggNOG" id="ENOG502SY39">
    <property type="taxonomic scope" value="Eukaryota"/>
</dbReference>
<dbReference type="EMBL" id="EQ973796">
    <property type="protein sequence ID" value="EEF46634.1"/>
    <property type="molecule type" value="Genomic_DNA"/>
</dbReference>
<dbReference type="AlphaFoldDB" id="B9RPL8"/>
<dbReference type="Proteomes" id="UP000008311">
    <property type="component" value="Unassembled WGS sequence"/>
</dbReference>
<organism evidence="3 4">
    <name type="scientific">Ricinus communis</name>
    <name type="common">Castor bean</name>
    <dbReference type="NCBI Taxonomy" id="3988"/>
    <lineage>
        <taxon>Eukaryota</taxon>
        <taxon>Viridiplantae</taxon>
        <taxon>Streptophyta</taxon>
        <taxon>Embryophyta</taxon>
        <taxon>Tracheophyta</taxon>
        <taxon>Spermatophyta</taxon>
        <taxon>Magnoliopsida</taxon>
        <taxon>eudicotyledons</taxon>
        <taxon>Gunneridae</taxon>
        <taxon>Pentapetalae</taxon>
        <taxon>rosids</taxon>
        <taxon>fabids</taxon>
        <taxon>Malpighiales</taxon>
        <taxon>Euphorbiaceae</taxon>
        <taxon>Acalyphoideae</taxon>
        <taxon>Acalypheae</taxon>
        <taxon>Ricinus</taxon>
    </lineage>
</organism>
<feature type="signal peptide" evidence="2">
    <location>
        <begin position="1"/>
        <end position="24"/>
    </location>
</feature>
<name>B9RPL8_RICCO</name>